<evidence type="ECO:0000256" key="2">
    <source>
        <dbReference type="ARBA" id="ARBA00022737"/>
    </source>
</evidence>
<dbReference type="NCBIfam" id="TIGR00756">
    <property type="entry name" value="PPR"/>
    <property type="match status" value="4"/>
</dbReference>
<dbReference type="InterPro" id="IPR033443">
    <property type="entry name" value="PROP1-like_PPR_dom"/>
</dbReference>
<proteinExistence type="inferred from homology"/>
<evidence type="ECO:0000256" key="4">
    <source>
        <dbReference type="SAM" id="MobiDB-lite"/>
    </source>
</evidence>
<dbReference type="Proteomes" id="UP000016930">
    <property type="component" value="Unassembled WGS sequence"/>
</dbReference>
<protein>
    <recommendedName>
        <fullName evidence="5">PROP1-like PPR domain-containing protein</fullName>
    </recommendedName>
</protein>
<feature type="region of interest" description="Disordered" evidence="4">
    <location>
        <begin position="1"/>
        <end position="34"/>
    </location>
</feature>
<feature type="compositionally biased region" description="Polar residues" evidence="4">
    <location>
        <begin position="7"/>
        <end position="16"/>
    </location>
</feature>
<dbReference type="AlphaFoldDB" id="M2PYN6"/>
<evidence type="ECO:0000259" key="5">
    <source>
        <dbReference type="Pfam" id="PF17177"/>
    </source>
</evidence>
<feature type="repeat" description="PPR" evidence="3">
    <location>
        <begin position="500"/>
        <end position="534"/>
    </location>
</feature>
<gene>
    <name evidence="6" type="ORF">CERSUDRAFT_79600</name>
</gene>
<sequence length="541" mass="60601">MREKPRSGSSAQSSKNTEAEDEATGSGDKSKQPATTYVHGEMLIGAIAALAMRDSFTEAVEIILGTNRLPGPRLESLVQQLFAKPALRNKLQDKVKTYVRKLEAARLLSRPTALGLHLNNLANDRRDKHIQGIYESISEGLLGSQPWITLQESAVSPQTPVHLSEMTWSLFMTAFMRCRRTDLAGAVWDDMQKLGITPGVQIWNSLIDGYVELGDVEKAINTWNLMISQGCNPDALTYRAMLQALFNSHRSVDAMHRFREFEQNSARLAPAEDGVRLVVYNTVLSGLLWCKQEEEARSVLREMETRGPKPDIISINTFLKYYAAKGELNQLAATLDAIEPAGLKGDVFTFSIVLSALLKVRDDAADTVIKLMQKQGLEPNTATLSAIIDHLMKTQTAESFKTAFKILARMESNEFANAAPNEVTYTSMLASLHRADWLDSDTAREYTRIIWDKITSRRVQPSRVTYHVLLKACLDGSSAGGTQEALRYFRDMVSRRVRVTADTWYILLHKLMKRQEWEIAIVMAREMEDSGFEPNPALADI</sequence>
<dbReference type="PANTHER" id="PTHR46128:SF329">
    <property type="entry name" value="MITOCHONDRIAL GROUP I INTRON SPLICING FACTOR DMR1"/>
    <property type="match status" value="1"/>
</dbReference>
<accession>M2PYN6</accession>
<reference evidence="6 7" key="1">
    <citation type="journal article" date="2012" name="Proc. Natl. Acad. Sci. U.S.A.">
        <title>Comparative genomics of Ceriporiopsis subvermispora and Phanerochaete chrysosporium provide insight into selective ligninolysis.</title>
        <authorList>
            <person name="Fernandez-Fueyo E."/>
            <person name="Ruiz-Duenas F.J."/>
            <person name="Ferreira P."/>
            <person name="Floudas D."/>
            <person name="Hibbett D.S."/>
            <person name="Canessa P."/>
            <person name="Larrondo L.F."/>
            <person name="James T.Y."/>
            <person name="Seelenfreund D."/>
            <person name="Lobos S."/>
            <person name="Polanco R."/>
            <person name="Tello M."/>
            <person name="Honda Y."/>
            <person name="Watanabe T."/>
            <person name="Watanabe T."/>
            <person name="Ryu J.S."/>
            <person name="Kubicek C.P."/>
            <person name="Schmoll M."/>
            <person name="Gaskell J."/>
            <person name="Hammel K.E."/>
            <person name="St John F.J."/>
            <person name="Vanden Wymelenberg A."/>
            <person name="Sabat G."/>
            <person name="Splinter BonDurant S."/>
            <person name="Syed K."/>
            <person name="Yadav J.S."/>
            <person name="Doddapaneni H."/>
            <person name="Subramanian V."/>
            <person name="Lavin J.L."/>
            <person name="Oguiza J.A."/>
            <person name="Perez G."/>
            <person name="Pisabarro A.G."/>
            <person name="Ramirez L."/>
            <person name="Santoyo F."/>
            <person name="Master E."/>
            <person name="Coutinho P.M."/>
            <person name="Henrissat B."/>
            <person name="Lombard V."/>
            <person name="Magnuson J.K."/>
            <person name="Kuees U."/>
            <person name="Hori C."/>
            <person name="Igarashi K."/>
            <person name="Samejima M."/>
            <person name="Held B.W."/>
            <person name="Barry K.W."/>
            <person name="LaButti K.M."/>
            <person name="Lapidus A."/>
            <person name="Lindquist E.A."/>
            <person name="Lucas S.M."/>
            <person name="Riley R."/>
            <person name="Salamov A.A."/>
            <person name="Hoffmeister D."/>
            <person name="Schwenk D."/>
            <person name="Hadar Y."/>
            <person name="Yarden O."/>
            <person name="de Vries R.P."/>
            <person name="Wiebenga A."/>
            <person name="Stenlid J."/>
            <person name="Eastwood D."/>
            <person name="Grigoriev I.V."/>
            <person name="Berka R.M."/>
            <person name="Blanchette R.A."/>
            <person name="Kersten P."/>
            <person name="Martinez A.T."/>
            <person name="Vicuna R."/>
            <person name="Cullen D."/>
        </authorList>
    </citation>
    <scope>NUCLEOTIDE SEQUENCE [LARGE SCALE GENOMIC DNA]</scope>
    <source>
        <strain evidence="6 7">B</strain>
    </source>
</reference>
<feature type="repeat" description="PPR" evidence="3">
    <location>
        <begin position="164"/>
        <end position="198"/>
    </location>
</feature>
<feature type="repeat" description="PPR" evidence="3">
    <location>
        <begin position="199"/>
        <end position="233"/>
    </location>
</feature>
<organism evidence="6 7">
    <name type="scientific">Ceriporiopsis subvermispora (strain B)</name>
    <name type="common">White-rot fungus</name>
    <name type="synonym">Gelatoporia subvermispora</name>
    <dbReference type="NCBI Taxonomy" id="914234"/>
    <lineage>
        <taxon>Eukaryota</taxon>
        <taxon>Fungi</taxon>
        <taxon>Dikarya</taxon>
        <taxon>Basidiomycota</taxon>
        <taxon>Agaricomycotina</taxon>
        <taxon>Agaricomycetes</taxon>
        <taxon>Polyporales</taxon>
        <taxon>Gelatoporiaceae</taxon>
        <taxon>Gelatoporia</taxon>
    </lineage>
</organism>
<evidence type="ECO:0000313" key="6">
    <source>
        <dbReference type="EMBL" id="EMD41999.1"/>
    </source>
</evidence>
<keyword evidence="2" id="KW-0677">Repeat</keyword>
<dbReference type="PROSITE" id="PS51375">
    <property type="entry name" value="PPR"/>
    <property type="match status" value="4"/>
</dbReference>
<dbReference type="Pfam" id="PF13041">
    <property type="entry name" value="PPR_2"/>
    <property type="match status" value="1"/>
</dbReference>
<dbReference type="Pfam" id="PF01535">
    <property type="entry name" value="PPR"/>
    <property type="match status" value="2"/>
</dbReference>
<feature type="repeat" description="PPR" evidence="3">
    <location>
        <begin position="276"/>
        <end position="310"/>
    </location>
</feature>
<dbReference type="Pfam" id="PF17177">
    <property type="entry name" value="PPR_long"/>
    <property type="match status" value="1"/>
</dbReference>
<dbReference type="InterPro" id="IPR050872">
    <property type="entry name" value="PPR_P_subfamily"/>
</dbReference>
<feature type="domain" description="PROP1-like PPR" evidence="5">
    <location>
        <begin position="364"/>
        <end position="505"/>
    </location>
</feature>
<dbReference type="PANTHER" id="PTHR46128">
    <property type="entry name" value="MITOCHONDRIAL GROUP I INTRON SPLICING FACTOR CCM1"/>
    <property type="match status" value="1"/>
</dbReference>
<name>M2PYN6_CERS8</name>
<dbReference type="EMBL" id="KB445791">
    <property type="protein sequence ID" value="EMD41999.1"/>
    <property type="molecule type" value="Genomic_DNA"/>
</dbReference>
<dbReference type="HOGENOM" id="CLU_022893_0_0_1"/>
<evidence type="ECO:0000313" key="7">
    <source>
        <dbReference type="Proteomes" id="UP000016930"/>
    </source>
</evidence>
<dbReference type="STRING" id="914234.M2PYN6"/>
<dbReference type="InterPro" id="IPR011990">
    <property type="entry name" value="TPR-like_helical_dom_sf"/>
</dbReference>
<dbReference type="OrthoDB" id="185373at2759"/>
<comment type="similarity">
    <text evidence="1">Belongs to the PPR family. P subfamily.</text>
</comment>
<dbReference type="InterPro" id="IPR002885">
    <property type="entry name" value="PPR_rpt"/>
</dbReference>
<evidence type="ECO:0000256" key="1">
    <source>
        <dbReference type="ARBA" id="ARBA00007626"/>
    </source>
</evidence>
<keyword evidence="7" id="KW-1185">Reference proteome</keyword>
<dbReference type="Gene3D" id="1.25.40.10">
    <property type="entry name" value="Tetratricopeptide repeat domain"/>
    <property type="match status" value="3"/>
</dbReference>
<evidence type="ECO:0000256" key="3">
    <source>
        <dbReference type="PROSITE-ProRule" id="PRU00708"/>
    </source>
</evidence>